<feature type="transmembrane region" description="Helical" evidence="2">
    <location>
        <begin position="41"/>
        <end position="63"/>
    </location>
</feature>
<proteinExistence type="predicted"/>
<evidence type="ECO:0000313" key="3">
    <source>
        <dbReference type="EMBL" id="DAF92856.1"/>
    </source>
</evidence>
<organism evidence="3">
    <name type="scientific">Myoviridae sp. ctDvB7</name>
    <dbReference type="NCBI Taxonomy" id="2825057"/>
    <lineage>
        <taxon>Viruses</taxon>
        <taxon>Duplodnaviria</taxon>
        <taxon>Heunggongvirae</taxon>
        <taxon>Uroviricota</taxon>
        <taxon>Caudoviricetes</taxon>
    </lineage>
</organism>
<sequence>MSWIDKEYWYIFWVMVVGLIGAVLGLLDENGRPRKNRTKKGFLAAAATSMFLCWATYEIVFFISHVTPFSLAIGGIIAWMGAEWVRRKIDKAANKKIESLGGDSGGWAKSEYEEELK</sequence>
<dbReference type="EMBL" id="BK016075">
    <property type="protein sequence ID" value="DAF92856.1"/>
    <property type="molecule type" value="Genomic_DNA"/>
</dbReference>
<evidence type="ECO:0000256" key="1">
    <source>
        <dbReference type="SAM" id="MobiDB-lite"/>
    </source>
</evidence>
<keyword evidence="2" id="KW-0812">Transmembrane</keyword>
<evidence type="ECO:0000256" key="2">
    <source>
        <dbReference type="SAM" id="Phobius"/>
    </source>
</evidence>
<feature type="transmembrane region" description="Helical" evidence="2">
    <location>
        <begin position="12"/>
        <end position="29"/>
    </location>
</feature>
<keyword evidence="2" id="KW-1133">Transmembrane helix</keyword>
<name>A0A8S5UEF7_9CAUD</name>
<feature type="region of interest" description="Disordered" evidence="1">
    <location>
        <begin position="98"/>
        <end position="117"/>
    </location>
</feature>
<reference evidence="3" key="1">
    <citation type="journal article" date="2021" name="Proc. Natl. Acad. Sci. U.S.A.">
        <title>A Catalog of Tens of Thousands of Viruses from Human Metagenomes Reveals Hidden Associations with Chronic Diseases.</title>
        <authorList>
            <person name="Tisza M.J."/>
            <person name="Buck C.B."/>
        </authorList>
    </citation>
    <scope>NUCLEOTIDE SEQUENCE</scope>
    <source>
        <strain evidence="3">CtDvB7</strain>
    </source>
</reference>
<keyword evidence="2" id="KW-0472">Membrane</keyword>
<feature type="transmembrane region" description="Helical" evidence="2">
    <location>
        <begin position="69"/>
        <end position="86"/>
    </location>
</feature>
<protein>
    <submittedName>
        <fullName evidence="3">Holin</fullName>
    </submittedName>
</protein>
<accession>A0A8S5UEF7</accession>